<evidence type="ECO:0000256" key="1">
    <source>
        <dbReference type="SAM" id="MobiDB-lite"/>
    </source>
</evidence>
<gene>
    <name evidence="2" type="ORF">AB8Z38_17015</name>
</gene>
<name>A0AB39XU67_9BRAD</name>
<reference evidence="2" key="1">
    <citation type="submission" date="2024-08" db="EMBL/GenBank/DDBJ databases">
        <authorList>
            <person name="Chaddad Z."/>
            <person name="Lamrabet M."/>
            <person name="Bouhnik O."/>
            <person name="Alami S."/>
            <person name="Wipf D."/>
            <person name="Courty P.E."/>
            <person name="Missbah El Idrissi M."/>
        </authorList>
    </citation>
    <scope>NUCLEOTIDE SEQUENCE</scope>
    <source>
        <strain evidence="2">LLZ17</strain>
    </source>
</reference>
<dbReference type="EMBL" id="CP165734">
    <property type="protein sequence ID" value="XDV61485.1"/>
    <property type="molecule type" value="Genomic_DNA"/>
</dbReference>
<protein>
    <submittedName>
        <fullName evidence="2">Uncharacterized protein</fullName>
    </submittedName>
</protein>
<evidence type="ECO:0000313" key="2">
    <source>
        <dbReference type="EMBL" id="XDV61485.1"/>
    </source>
</evidence>
<dbReference type="AlphaFoldDB" id="A0AB39XU67"/>
<sequence>MESQTLMIRGPFGELVTGDENPIEGQERRHPAIDPTLEIHRIISAPNQDPTHVFGTKALALTSCRKSKRYDFGTLQSNRVRLMA</sequence>
<feature type="region of interest" description="Disordered" evidence="1">
    <location>
        <begin position="1"/>
        <end position="28"/>
    </location>
</feature>
<dbReference type="RefSeq" id="WP_369726822.1">
    <property type="nucleotide sequence ID" value="NZ_CP165734.1"/>
</dbReference>
<proteinExistence type="predicted"/>
<organism evidence="2">
    <name type="scientific">Bradyrhizobium sp. LLZ17</name>
    <dbReference type="NCBI Taxonomy" id="3239388"/>
    <lineage>
        <taxon>Bacteria</taxon>
        <taxon>Pseudomonadati</taxon>
        <taxon>Pseudomonadota</taxon>
        <taxon>Alphaproteobacteria</taxon>
        <taxon>Hyphomicrobiales</taxon>
        <taxon>Nitrobacteraceae</taxon>
        <taxon>Bradyrhizobium</taxon>
    </lineage>
</organism>
<accession>A0AB39XU67</accession>